<proteinExistence type="inferred from homology"/>
<evidence type="ECO:0008006" key="4">
    <source>
        <dbReference type="Google" id="ProtNLM"/>
    </source>
</evidence>
<evidence type="ECO:0000256" key="1">
    <source>
        <dbReference type="ARBA" id="ARBA00005437"/>
    </source>
</evidence>
<dbReference type="Pfam" id="PF04525">
    <property type="entry name" value="LOR"/>
    <property type="match status" value="2"/>
</dbReference>
<accession>A0AAD6LMF0</accession>
<organism evidence="2 3">
    <name type="scientific">Populus alba x Populus x berolinensis</name>
    <dbReference type="NCBI Taxonomy" id="444605"/>
    <lineage>
        <taxon>Eukaryota</taxon>
        <taxon>Viridiplantae</taxon>
        <taxon>Streptophyta</taxon>
        <taxon>Embryophyta</taxon>
        <taxon>Tracheophyta</taxon>
        <taxon>Spermatophyta</taxon>
        <taxon>Magnoliopsida</taxon>
        <taxon>eudicotyledons</taxon>
        <taxon>Gunneridae</taxon>
        <taxon>Pentapetalae</taxon>
        <taxon>rosids</taxon>
        <taxon>fabids</taxon>
        <taxon>Malpighiales</taxon>
        <taxon>Salicaceae</taxon>
        <taxon>Saliceae</taxon>
        <taxon>Populus</taxon>
    </lineage>
</organism>
<dbReference type="PANTHER" id="PTHR31087">
    <property type="match status" value="1"/>
</dbReference>
<reference evidence="2 3" key="1">
    <citation type="journal article" date="2023" name="Mol. Ecol. Resour.">
        <title>Chromosome-level genome assembly of a triploid poplar Populus alba 'Berolinensis'.</title>
        <authorList>
            <person name="Chen S."/>
            <person name="Yu Y."/>
            <person name="Wang X."/>
            <person name="Wang S."/>
            <person name="Zhang T."/>
            <person name="Zhou Y."/>
            <person name="He R."/>
            <person name="Meng N."/>
            <person name="Wang Y."/>
            <person name="Liu W."/>
            <person name="Liu Z."/>
            <person name="Liu J."/>
            <person name="Guo Q."/>
            <person name="Huang H."/>
            <person name="Sederoff R.R."/>
            <person name="Wang G."/>
            <person name="Qu G."/>
            <person name="Chen S."/>
        </authorList>
    </citation>
    <scope>NUCLEOTIDE SEQUENCE [LARGE SCALE GENOMIC DNA]</scope>
    <source>
        <strain evidence="2">SC-2020</strain>
    </source>
</reference>
<dbReference type="Gene3D" id="2.40.160.200">
    <property type="entry name" value="LURP1-related"/>
    <property type="match status" value="2"/>
</dbReference>
<name>A0AAD6LMF0_9ROSI</name>
<dbReference type="PANTHER" id="PTHR31087:SF73">
    <property type="entry name" value="GTP BINDING PROTEIN"/>
    <property type="match status" value="1"/>
</dbReference>
<comment type="similarity">
    <text evidence="1">Belongs to the LOR family.</text>
</comment>
<keyword evidence="3" id="KW-1185">Reference proteome</keyword>
<evidence type="ECO:0000313" key="2">
    <source>
        <dbReference type="EMBL" id="KAJ6969089.1"/>
    </source>
</evidence>
<dbReference type="Proteomes" id="UP001164929">
    <property type="component" value="Chromosome 16"/>
</dbReference>
<dbReference type="InterPro" id="IPR038595">
    <property type="entry name" value="LOR_sf"/>
</dbReference>
<protein>
    <recommendedName>
        <fullName evidence="4">Protein LURP-one-related 15-like</fullName>
    </recommendedName>
</protein>
<sequence length="366" mass="40908">MATGQAPGNPIPAMRTYPPVEHPVVVIGPQYLAQYPVDLAVNSDFKVSDINGTLMFQVKSKLLSLRRRFLKDAAGNTLVNLRHMIRTMHGRWEAFRGESEEQSDLIFTAKKSKLFQFKTELDVFLGNNKGEVPDFKVKEGNSESSCSILLGDSNTMLAQVHGRHTLAIMPNVDYAFIVALVVVILNGNNADDHGDSALTGLKVVDGVIEGQALFNPVPAMRTYPPMEHPVVVIGPQYLAQYPVDLAVNSDFKVSDINGTLIFQVNSKLLSLHDRRFLKDAAGNTLVHLRQKIRTMHDRCEAFRGESKEETDLLFTAKKSKLFQFKTELAYSWVITKERSLISRSKKATARVPALYFLEIPIPCLHK</sequence>
<evidence type="ECO:0000313" key="3">
    <source>
        <dbReference type="Proteomes" id="UP001164929"/>
    </source>
</evidence>
<gene>
    <name evidence="2" type="ORF">NC653_036908</name>
</gene>
<dbReference type="EMBL" id="JAQIZT010000016">
    <property type="protein sequence ID" value="KAJ6969089.1"/>
    <property type="molecule type" value="Genomic_DNA"/>
</dbReference>
<comment type="caution">
    <text evidence="2">The sequence shown here is derived from an EMBL/GenBank/DDBJ whole genome shotgun (WGS) entry which is preliminary data.</text>
</comment>
<dbReference type="AlphaFoldDB" id="A0AAD6LMF0"/>
<dbReference type="InterPro" id="IPR025659">
    <property type="entry name" value="Tubby-like_C"/>
</dbReference>
<dbReference type="InterPro" id="IPR007612">
    <property type="entry name" value="LOR"/>
</dbReference>
<dbReference type="SUPFAM" id="SSF54518">
    <property type="entry name" value="Tubby C-terminal domain-like"/>
    <property type="match status" value="2"/>
</dbReference>